<dbReference type="EMBL" id="QGMI01000199">
    <property type="protein sequence ID" value="TVY45342.1"/>
    <property type="molecule type" value="Genomic_DNA"/>
</dbReference>
<accession>A0A8H8S2M8</accession>
<dbReference type="PROSITE" id="PS50097">
    <property type="entry name" value="BTB"/>
    <property type="match status" value="1"/>
</dbReference>
<proteinExistence type="predicted"/>
<dbReference type="Gene3D" id="3.30.710.10">
    <property type="entry name" value="Potassium Channel Kv1.1, Chain A"/>
    <property type="match status" value="1"/>
</dbReference>
<dbReference type="OrthoDB" id="6359816at2759"/>
<protein>
    <submittedName>
        <fullName evidence="2">Kelch repeat and BTB domain-containing protein</fullName>
    </submittedName>
</protein>
<sequence length="249" mass="27751">MTLSQTHRLLALTSTIRKDDMYADMTINCRGNIFKLHKNIVCTQSKPLAAAFKGNFRESEDSTIVLEDDELEIVEVMVGFLYEQCLELKATETNSLLLLAVKMYVIGDKYDIGALQEEAKNKFEEFAGQTWGDASFIPALGFIYSQTPDRVLKDIVIKVVTAHIDKFLAKKEFTDLCEGIAALALDVLKATRESGDKRKNSSIDELDVCEECGGELIDLSLIRGPRRNKMGRFSTGSGRSCFECGILVI</sequence>
<keyword evidence="3" id="KW-1185">Reference proteome</keyword>
<dbReference type="SUPFAM" id="SSF54695">
    <property type="entry name" value="POZ domain"/>
    <property type="match status" value="1"/>
</dbReference>
<dbReference type="SMART" id="SM00225">
    <property type="entry name" value="BTB"/>
    <property type="match status" value="1"/>
</dbReference>
<dbReference type="InterPro" id="IPR011333">
    <property type="entry name" value="SKP1/BTB/POZ_sf"/>
</dbReference>
<name>A0A8H8S2M8_9HELO</name>
<evidence type="ECO:0000313" key="2">
    <source>
        <dbReference type="EMBL" id="TVY45342.1"/>
    </source>
</evidence>
<gene>
    <name evidence="2" type="primary">KBTBD4</name>
    <name evidence="2" type="ORF">LOCC1_G004879</name>
</gene>
<reference evidence="2 3" key="1">
    <citation type="submission" date="2018-05" db="EMBL/GenBank/DDBJ databases">
        <title>Genome sequencing and assembly of the regulated plant pathogen Lachnellula willkommii and related sister species for the development of diagnostic species identification markers.</title>
        <authorList>
            <person name="Giroux E."/>
            <person name="Bilodeau G."/>
        </authorList>
    </citation>
    <scope>NUCLEOTIDE SEQUENCE [LARGE SCALE GENOMIC DNA]</scope>
    <source>
        <strain evidence="2 3">CBS 160.35</strain>
    </source>
</reference>
<organism evidence="2 3">
    <name type="scientific">Lachnellula occidentalis</name>
    <dbReference type="NCBI Taxonomy" id="215460"/>
    <lineage>
        <taxon>Eukaryota</taxon>
        <taxon>Fungi</taxon>
        <taxon>Dikarya</taxon>
        <taxon>Ascomycota</taxon>
        <taxon>Pezizomycotina</taxon>
        <taxon>Leotiomycetes</taxon>
        <taxon>Helotiales</taxon>
        <taxon>Lachnaceae</taxon>
        <taxon>Lachnellula</taxon>
    </lineage>
</organism>
<dbReference type="InterPro" id="IPR000210">
    <property type="entry name" value="BTB/POZ_dom"/>
</dbReference>
<evidence type="ECO:0000313" key="3">
    <source>
        <dbReference type="Proteomes" id="UP000443090"/>
    </source>
</evidence>
<dbReference type="PANTHER" id="PTHR47843:SF5">
    <property type="entry name" value="BTB_POZ DOMAIN PROTEIN"/>
    <property type="match status" value="1"/>
</dbReference>
<dbReference type="PANTHER" id="PTHR47843">
    <property type="entry name" value="BTB DOMAIN-CONTAINING PROTEIN-RELATED"/>
    <property type="match status" value="1"/>
</dbReference>
<dbReference type="Proteomes" id="UP000443090">
    <property type="component" value="Unassembled WGS sequence"/>
</dbReference>
<feature type="domain" description="BTB" evidence="1">
    <location>
        <begin position="23"/>
        <end position="90"/>
    </location>
</feature>
<dbReference type="CDD" id="cd18186">
    <property type="entry name" value="BTB_POZ_ZBTB_KLHL-like"/>
    <property type="match status" value="1"/>
</dbReference>
<dbReference type="AlphaFoldDB" id="A0A8H8S2M8"/>
<comment type="caution">
    <text evidence="2">The sequence shown here is derived from an EMBL/GenBank/DDBJ whole genome shotgun (WGS) entry which is preliminary data.</text>
</comment>
<dbReference type="Pfam" id="PF00651">
    <property type="entry name" value="BTB"/>
    <property type="match status" value="1"/>
</dbReference>
<evidence type="ECO:0000259" key="1">
    <source>
        <dbReference type="PROSITE" id="PS50097"/>
    </source>
</evidence>